<dbReference type="PANTHER" id="PTHR34502:SF4">
    <property type="entry name" value="DUF6594 DOMAIN-CONTAINING PROTEIN"/>
    <property type="match status" value="1"/>
</dbReference>
<proteinExistence type="predicted"/>
<feature type="transmembrane region" description="Helical" evidence="1">
    <location>
        <begin position="247"/>
        <end position="267"/>
    </location>
</feature>
<dbReference type="InterPro" id="IPR046529">
    <property type="entry name" value="DUF6594"/>
</dbReference>
<organism evidence="3 4">
    <name type="scientific">Delitschia confertaspora ATCC 74209</name>
    <dbReference type="NCBI Taxonomy" id="1513339"/>
    <lineage>
        <taxon>Eukaryota</taxon>
        <taxon>Fungi</taxon>
        <taxon>Dikarya</taxon>
        <taxon>Ascomycota</taxon>
        <taxon>Pezizomycotina</taxon>
        <taxon>Dothideomycetes</taxon>
        <taxon>Pleosporomycetidae</taxon>
        <taxon>Pleosporales</taxon>
        <taxon>Delitschiaceae</taxon>
        <taxon>Delitschia</taxon>
    </lineage>
</organism>
<accession>A0A9P4JXK1</accession>
<feature type="domain" description="DUF6594" evidence="2">
    <location>
        <begin position="19"/>
        <end position="286"/>
    </location>
</feature>
<dbReference type="OrthoDB" id="3533814at2759"/>
<dbReference type="EMBL" id="ML993857">
    <property type="protein sequence ID" value="KAF2205377.1"/>
    <property type="molecule type" value="Genomic_DNA"/>
</dbReference>
<name>A0A9P4JXK1_9PLEO</name>
<gene>
    <name evidence="3" type="ORF">GQ43DRAFT_385983</name>
</gene>
<keyword evidence="1" id="KW-1133">Transmembrane helix</keyword>
<keyword evidence="1" id="KW-0812">Transmembrane</keyword>
<feature type="transmembrane region" description="Helical" evidence="1">
    <location>
        <begin position="274"/>
        <end position="293"/>
    </location>
</feature>
<keyword evidence="1" id="KW-0472">Membrane</keyword>
<protein>
    <recommendedName>
        <fullName evidence="2">DUF6594 domain-containing protein</fullName>
    </recommendedName>
</protein>
<dbReference type="Proteomes" id="UP000799536">
    <property type="component" value="Unassembled WGS sequence"/>
</dbReference>
<evidence type="ECO:0000256" key="1">
    <source>
        <dbReference type="SAM" id="Phobius"/>
    </source>
</evidence>
<dbReference type="AlphaFoldDB" id="A0A9P4JXK1"/>
<comment type="caution">
    <text evidence="3">The sequence shown here is derived from an EMBL/GenBank/DDBJ whole genome shotgun (WGS) entry which is preliminary data.</text>
</comment>
<evidence type="ECO:0000259" key="2">
    <source>
        <dbReference type="Pfam" id="PF20237"/>
    </source>
</evidence>
<keyword evidence="4" id="KW-1185">Reference proteome</keyword>
<feature type="transmembrane region" description="Helical" evidence="1">
    <location>
        <begin position="215"/>
        <end position="241"/>
    </location>
</feature>
<reference evidence="3" key="1">
    <citation type="journal article" date="2020" name="Stud. Mycol.">
        <title>101 Dothideomycetes genomes: a test case for predicting lifestyles and emergence of pathogens.</title>
        <authorList>
            <person name="Haridas S."/>
            <person name="Albert R."/>
            <person name="Binder M."/>
            <person name="Bloem J."/>
            <person name="Labutti K."/>
            <person name="Salamov A."/>
            <person name="Andreopoulos B."/>
            <person name="Baker S."/>
            <person name="Barry K."/>
            <person name="Bills G."/>
            <person name="Bluhm B."/>
            <person name="Cannon C."/>
            <person name="Castanera R."/>
            <person name="Culley D."/>
            <person name="Daum C."/>
            <person name="Ezra D."/>
            <person name="Gonzalez J."/>
            <person name="Henrissat B."/>
            <person name="Kuo A."/>
            <person name="Liang C."/>
            <person name="Lipzen A."/>
            <person name="Lutzoni F."/>
            <person name="Magnuson J."/>
            <person name="Mondo S."/>
            <person name="Nolan M."/>
            <person name="Ohm R."/>
            <person name="Pangilinan J."/>
            <person name="Park H.-J."/>
            <person name="Ramirez L."/>
            <person name="Alfaro M."/>
            <person name="Sun H."/>
            <person name="Tritt A."/>
            <person name="Yoshinaga Y."/>
            <person name="Zwiers L.-H."/>
            <person name="Turgeon B."/>
            <person name="Goodwin S."/>
            <person name="Spatafora J."/>
            <person name="Crous P."/>
            <person name="Grigoriev I."/>
        </authorList>
    </citation>
    <scope>NUCLEOTIDE SEQUENCE</scope>
    <source>
        <strain evidence="3">ATCC 74209</strain>
    </source>
</reference>
<sequence length="297" mass="33377">MIVDLQLQDLERSQVNDGYPALAAWIAHDPDGETLVFRRFSRLSARNLLHLQSQLILLEEKLDQLDREVFEGQDADLRLAAMRWETLVNDAEDLNRPDLKKRLELYTEIKVKIKEYHEALLLQAQIANLGRPSNRVYTIFRNWFDGVSRTDDIRYARAILSGGARHLLNNKADLLALRPQTDKDLLSQLLQNHWPLPGKAYPNSKDGTRHFPEKFVFWTVSIISVVLAAVLLVGAIVSLYFVKSHQAQLGLVACYTVLFAASVGLLTTAKRAEVFASTAAYAAVLVVFISGGIPTRG</sequence>
<dbReference type="Pfam" id="PF20237">
    <property type="entry name" value="DUF6594"/>
    <property type="match status" value="1"/>
</dbReference>
<evidence type="ECO:0000313" key="3">
    <source>
        <dbReference type="EMBL" id="KAF2205377.1"/>
    </source>
</evidence>
<dbReference type="PANTHER" id="PTHR34502">
    <property type="entry name" value="DUF6594 DOMAIN-CONTAINING PROTEIN-RELATED"/>
    <property type="match status" value="1"/>
</dbReference>
<evidence type="ECO:0000313" key="4">
    <source>
        <dbReference type="Proteomes" id="UP000799536"/>
    </source>
</evidence>